<evidence type="ECO:0000313" key="2">
    <source>
        <dbReference type="Proteomes" id="UP000179797"/>
    </source>
</evidence>
<dbReference type="RefSeq" id="WP_044218661.1">
    <property type="nucleotide sequence ID" value="NZ_JRYR02000001.1"/>
</dbReference>
<reference evidence="1 2" key="1">
    <citation type="journal article" date="2012" name="Int. J. Syst. Evol. Microbiol.">
        <title>Flammeovirga pacifica sp. nov., isolated from deep-sea sediment.</title>
        <authorList>
            <person name="Xu H."/>
            <person name="Fu Y."/>
            <person name="Yang N."/>
            <person name="Ding Z."/>
            <person name="Lai Q."/>
            <person name="Zeng R."/>
        </authorList>
    </citation>
    <scope>NUCLEOTIDE SEQUENCE [LARGE SCALE GENOMIC DNA]</scope>
    <source>
        <strain evidence="2">DSM 24597 / LMG 26175 / WPAGA1</strain>
    </source>
</reference>
<organism evidence="1 2">
    <name type="scientific">Flammeovirga pacifica</name>
    <dbReference type="NCBI Taxonomy" id="915059"/>
    <lineage>
        <taxon>Bacteria</taxon>
        <taxon>Pseudomonadati</taxon>
        <taxon>Bacteroidota</taxon>
        <taxon>Cytophagia</taxon>
        <taxon>Cytophagales</taxon>
        <taxon>Flammeovirgaceae</taxon>
        <taxon>Flammeovirga</taxon>
    </lineage>
</organism>
<protein>
    <recommendedName>
        <fullName evidence="3">Methyltransferase domain-containing protein</fullName>
    </recommendedName>
</protein>
<dbReference type="Proteomes" id="UP000179797">
    <property type="component" value="Unassembled WGS sequence"/>
</dbReference>
<proteinExistence type="predicted"/>
<accession>A0A1S1YYK8</accession>
<evidence type="ECO:0000313" key="1">
    <source>
        <dbReference type="EMBL" id="OHX66087.1"/>
    </source>
</evidence>
<dbReference type="STRING" id="915059.NH26_06855"/>
<dbReference type="InterPro" id="IPR029063">
    <property type="entry name" value="SAM-dependent_MTases_sf"/>
</dbReference>
<gene>
    <name evidence="1" type="ORF">NH26_06855</name>
</gene>
<keyword evidence="2" id="KW-1185">Reference proteome</keyword>
<dbReference type="OrthoDB" id="9811915at2"/>
<sequence length="299" mass="35425">MPNYNSIQEIAHTLHNDIRNNPNIDFNRINTLIDNVASDLRQKNNHKSELELIHQFLPHDFINDSLIGHLIQKPYGYPEDFRFLDGIHTNFISDNYPNWDQFLQNSSLAKSLRFRKQYFEKTIEDTLREKSKINALIIAADSGHLLPSTLKKYAKSMTVDILEWNDNAVHYNKVLTQKWLPNIRFFKNSFMNYHPEEKYDIVWIAGIFDYLDNHSFEEHLNRALSWKKNKGEIILVNFSPNNASKNIMEILLNWKVAHRSKTELINLAYHCGFHRSQIRLETDITKSNHFMHLHKNMVH</sequence>
<name>A0A1S1YYK8_FLAPC</name>
<dbReference type="Gene3D" id="3.40.50.150">
    <property type="entry name" value="Vaccinia Virus protein VP39"/>
    <property type="match status" value="1"/>
</dbReference>
<comment type="caution">
    <text evidence="1">The sequence shown here is derived from an EMBL/GenBank/DDBJ whole genome shotgun (WGS) entry which is preliminary data.</text>
</comment>
<dbReference type="SUPFAM" id="SSF53335">
    <property type="entry name" value="S-adenosyl-L-methionine-dependent methyltransferases"/>
    <property type="match status" value="1"/>
</dbReference>
<dbReference type="AlphaFoldDB" id="A0A1S1YYK8"/>
<dbReference type="EMBL" id="JRYR02000001">
    <property type="protein sequence ID" value="OHX66087.1"/>
    <property type="molecule type" value="Genomic_DNA"/>
</dbReference>
<evidence type="ECO:0008006" key="3">
    <source>
        <dbReference type="Google" id="ProtNLM"/>
    </source>
</evidence>